<evidence type="ECO:0000313" key="1">
    <source>
        <dbReference type="EMBL" id="MDZ5762704.1"/>
    </source>
</evidence>
<sequence length="44" mass="4998">MEYKDTNAAEVSLEEKKLSIVRSSSWKAINSIGIRAMVKRCIIQ</sequence>
<gene>
    <name evidence="1" type="ORF">Cyrtocomes_01096</name>
</gene>
<name>A0ABU5L998_9RICK</name>
<organism evidence="1 2">
    <name type="scientific">Candidatus Cyrtobacter comes</name>
    <dbReference type="NCBI Taxonomy" id="675776"/>
    <lineage>
        <taxon>Bacteria</taxon>
        <taxon>Pseudomonadati</taxon>
        <taxon>Pseudomonadota</taxon>
        <taxon>Alphaproteobacteria</taxon>
        <taxon>Rickettsiales</taxon>
        <taxon>Candidatus Midichloriaceae</taxon>
        <taxon>Candidatus Cyrtobacter</taxon>
    </lineage>
</organism>
<reference evidence="1 2" key="1">
    <citation type="submission" date="2023-02" db="EMBL/GenBank/DDBJ databases">
        <title>Host association and intracellularity evolved multiple times independently in the Rickettsiales.</title>
        <authorList>
            <person name="Castelli M."/>
            <person name="Nardi T."/>
            <person name="Gammuto L."/>
            <person name="Bellinzona G."/>
            <person name="Sabaneyeva E."/>
            <person name="Potekhin A."/>
            <person name="Serra V."/>
            <person name="Petroni G."/>
            <person name="Sassera D."/>
        </authorList>
    </citation>
    <scope>NUCLEOTIDE SEQUENCE [LARGE SCALE GENOMIC DNA]</scope>
    <source>
        <strain evidence="1 2">BOD18</strain>
    </source>
</reference>
<evidence type="ECO:0000313" key="2">
    <source>
        <dbReference type="Proteomes" id="UP001293791"/>
    </source>
</evidence>
<comment type="caution">
    <text evidence="1">The sequence shown here is derived from an EMBL/GenBank/DDBJ whole genome shotgun (WGS) entry which is preliminary data.</text>
</comment>
<proteinExistence type="predicted"/>
<accession>A0ABU5L998</accession>
<keyword evidence="2" id="KW-1185">Reference proteome</keyword>
<protein>
    <submittedName>
        <fullName evidence="1">Uncharacterized protein</fullName>
    </submittedName>
</protein>
<dbReference type="Proteomes" id="UP001293791">
    <property type="component" value="Unassembled WGS sequence"/>
</dbReference>
<dbReference type="EMBL" id="JARGYT010000092">
    <property type="protein sequence ID" value="MDZ5762704.1"/>
    <property type="molecule type" value="Genomic_DNA"/>
</dbReference>